<keyword evidence="1" id="KW-0472">Membrane</keyword>
<accession>A0A0G3EEW4</accession>
<organism evidence="2 3">
    <name type="scientific">Kiritimatiella glycovorans</name>
    <dbReference type="NCBI Taxonomy" id="1307763"/>
    <lineage>
        <taxon>Bacteria</taxon>
        <taxon>Pseudomonadati</taxon>
        <taxon>Kiritimatiellota</taxon>
        <taxon>Kiritimatiellia</taxon>
        <taxon>Kiritimatiellales</taxon>
        <taxon>Kiritimatiellaceae</taxon>
        <taxon>Kiritimatiella</taxon>
    </lineage>
</organism>
<dbReference type="EMBL" id="CP010904">
    <property type="protein sequence ID" value="AKJ65011.1"/>
    <property type="molecule type" value="Genomic_DNA"/>
</dbReference>
<dbReference type="KEGG" id="vbl:L21SP4_01773"/>
<gene>
    <name evidence="2" type="ORF">L21SP4_01773</name>
</gene>
<feature type="transmembrane region" description="Helical" evidence="1">
    <location>
        <begin position="39"/>
        <end position="59"/>
    </location>
</feature>
<reference evidence="2 3" key="2">
    <citation type="journal article" date="2016" name="ISME J.">
        <title>Characterization of the first cultured representative of Verrucomicrobia subdivision 5 indicates the proposal of a novel phylum.</title>
        <authorList>
            <person name="Spring S."/>
            <person name="Bunk B."/>
            <person name="Sproer C."/>
            <person name="Schumann P."/>
            <person name="Rohde M."/>
            <person name="Tindall B.J."/>
            <person name="Klenk H.P."/>
        </authorList>
    </citation>
    <scope>NUCLEOTIDE SEQUENCE [LARGE SCALE GENOMIC DNA]</scope>
    <source>
        <strain evidence="2 3">L21-Fru-AB</strain>
    </source>
</reference>
<dbReference type="AlphaFoldDB" id="A0A0G3EEW4"/>
<sequence length="206" mass="22266">MRHEDSKSAFEWCGNGCTSAGSRGSGRNGTERVRRNVKLFVRLFGTLASVVLVACLLSACEYTVSLSDKPSSARDPGLTGAWESVKAGGDVDRLTVLPLNEKTYLVVFDPSGSDAIYARAHHVEPAGVELVQLRWLGAADGSMPEGGRVYQYAAYELVEGKLQVRLLSKDAVPTDVDSARKLRAAIASHRNGAELFRDPMVFAPRP</sequence>
<reference evidence="3" key="1">
    <citation type="submission" date="2015-02" db="EMBL/GenBank/DDBJ databases">
        <title>Description and complete genome sequence of the first cultured representative of the subdivision 5 of the Verrucomicrobia phylum.</title>
        <authorList>
            <person name="Spring S."/>
            <person name="Bunk B."/>
            <person name="Sproer C."/>
            <person name="Klenk H.-P."/>
        </authorList>
    </citation>
    <scope>NUCLEOTIDE SEQUENCE [LARGE SCALE GENOMIC DNA]</scope>
    <source>
        <strain evidence="3">L21-Fru-AB</strain>
    </source>
</reference>
<keyword evidence="3" id="KW-1185">Reference proteome</keyword>
<evidence type="ECO:0000313" key="2">
    <source>
        <dbReference type="EMBL" id="AKJ65011.1"/>
    </source>
</evidence>
<protein>
    <submittedName>
        <fullName evidence="2">Uncharacterized protein</fullName>
    </submittedName>
</protein>
<evidence type="ECO:0000256" key="1">
    <source>
        <dbReference type="SAM" id="Phobius"/>
    </source>
</evidence>
<keyword evidence="1" id="KW-0812">Transmembrane</keyword>
<dbReference type="Proteomes" id="UP000035268">
    <property type="component" value="Chromosome"/>
</dbReference>
<name>A0A0G3EEW4_9BACT</name>
<proteinExistence type="predicted"/>
<dbReference type="STRING" id="1307763.L21SP4_01773"/>
<dbReference type="RefSeq" id="WP_052882281.1">
    <property type="nucleotide sequence ID" value="NZ_CP010904.1"/>
</dbReference>
<evidence type="ECO:0000313" key="3">
    <source>
        <dbReference type="Proteomes" id="UP000035268"/>
    </source>
</evidence>
<keyword evidence="1" id="KW-1133">Transmembrane helix</keyword>